<evidence type="ECO:0000256" key="2">
    <source>
        <dbReference type="SAM" id="MobiDB-lite"/>
    </source>
</evidence>
<dbReference type="SUPFAM" id="SSF46689">
    <property type="entry name" value="Homeodomain-like"/>
    <property type="match status" value="1"/>
</dbReference>
<name>A0ABW8CGU5_9ACTN</name>
<keyword evidence="1" id="KW-0238">DNA-binding</keyword>
<keyword evidence="5" id="KW-1185">Reference proteome</keyword>
<dbReference type="RefSeq" id="WP_399656550.1">
    <property type="nucleotide sequence ID" value="NZ_JBITYG010000013.1"/>
</dbReference>
<feature type="region of interest" description="Disordered" evidence="2">
    <location>
        <begin position="226"/>
        <end position="254"/>
    </location>
</feature>
<feature type="region of interest" description="Disordered" evidence="2">
    <location>
        <begin position="82"/>
        <end position="104"/>
    </location>
</feature>
<comment type="caution">
    <text evidence="4">The sequence shown here is derived from an EMBL/GenBank/DDBJ whole genome shotgun (WGS) entry which is preliminary data.</text>
</comment>
<reference evidence="4 5" key="1">
    <citation type="submission" date="2024-10" db="EMBL/GenBank/DDBJ databases">
        <title>The Natural Products Discovery Center: Release of the First 8490 Sequenced Strains for Exploring Actinobacteria Biosynthetic Diversity.</title>
        <authorList>
            <person name="Kalkreuter E."/>
            <person name="Kautsar S.A."/>
            <person name="Yang D."/>
            <person name="Bader C.D."/>
            <person name="Teijaro C.N."/>
            <person name="Fluegel L."/>
            <person name="Davis C.M."/>
            <person name="Simpson J.R."/>
            <person name="Lauterbach L."/>
            <person name="Steele A.D."/>
            <person name="Gui C."/>
            <person name="Meng S."/>
            <person name="Li G."/>
            <person name="Viehrig K."/>
            <person name="Ye F."/>
            <person name="Su P."/>
            <person name="Kiefer A.F."/>
            <person name="Nichols A."/>
            <person name="Cepeda A.J."/>
            <person name="Yan W."/>
            <person name="Fan B."/>
            <person name="Jiang Y."/>
            <person name="Adhikari A."/>
            <person name="Zheng C.-J."/>
            <person name="Schuster L."/>
            <person name="Cowan T.M."/>
            <person name="Smanski M.J."/>
            <person name="Chevrette M.G."/>
            <person name="De Carvalho L.P.S."/>
            <person name="Shen B."/>
        </authorList>
    </citation>
    <scope>NUCLEOTIDE SEQUENCE [LARGE SCALE GENOMIC DNA]</scope>
    <source>
        <strain evidence="4 5">NPDC053399</strain>
    </source>
</reference>
<feature type="compositionally biased region" description="Basic residues" evidence="2">
    <location>
        <begin position="245"/>
        <end position="254"/>
    </location>
</feature>
<proteinExistence type="predicted"/>
<feature type="compositionally biased region" description="Low complexity" evidence="2">
    <location>
        <begin position="228"/>
        <end position="237"/>
    </location>
</feature>
<dbReference type="InterPro" id="IPR009057">
    <property type="entry name" value="Homeodomain-like_sf"/>
</dbReference>
<evidence type="ECO:0000259" key="3">
    <source>
        <dbReference type="Pfam" id="PF00440"/>
    </source>
</evidence>
<evidence type="ECO:0000313" key="4">
    <source>
        <dbReference type="EMBL" id="MFI9105679.1"/>
    </source>
</evidence>
<accession>A0ABW8CGU5</accession>
<dbReference type="Proteomes" id="UP001614394">
    <property type="component" value="Unassembled WGS sequence"/>
</dbReference>
<sequence>MARTSGPETRRKLLRAAEELFALKGVDGALTRDITRLAGQSNPSAVQYHFGSRQGLLDAVMAGRQDRTEAALAPRLAELLANANAEPGPERGPGPELGPDLRETSGPDLRALLAALVDAEATELATDGGRHCLLISAQLSHESGVRTRTPHPTLAGTGYWRLIRLIEDRLDGLPEPVHLERLDLALTLIGAALGDRARQYLDGTRTLTDEPLFLADLIGMTTAMLRAPAPGTGATPPTTTPNPHPHSHSHPQGA</sequence>
<dbReference type="Pfam" id="PF00440">
    <property type="entry name" value="TetR_N"/>
    <property type="match status" value="1"/>
</dbReference>
<evidence type="ECO:0000313" key="5">
    <source>
        <dbReference type="Proteomes" id="UP001614394"/>
    </source>
</evidence>
<dbReference type="InterPro" id="IPR001647">
    <property type="entry name" value="HTH_TetR"/>
</dbReference>
<dbReference type="EMBL" id="JBITYG010000013">
    <property type="protein sequence ID" value="MFI9105679.1"/>
    <property type="molecule type" value="Genomic_DNA"/>
</dbReference>
<protein>
    <submittedName>
        <fullName evidence="4">TetR/AcrR family transcriptional regulator</fullName>
    </submittedName>
</protein>
<dbReference type="PANTHER" id="PTHR30055:SF235">
    <property type="entry name" value="TRANSCRIPTIONAL REGULATORY PROTEIN"/>
    <property type="match status" value="1"/>
</dbReference>
<gene>
    <name evidence="4" type="ORF">ACIGXA_34760</name>
</gene>
<organism evidence="4 5">
    <name type="scientific">Streptomyces fildesensis</name>
    <dbReference type="NCBI Taxonomy" id="375757"/>
    <lineage>
        <taxon>Bacteria</taxon>
        <taxon>Bacillati</taxon>
        <taxon>Actinomycetota</taxon>
        <taxon>Actinomycetes</taxon>
        <taxon>Kitasatosporales</taxon>
        <taxon>Streptomycetaceae</taxon>
        <taxon>Streptomyces</taxon>
    </lineage>
</organism>
<feature type="domain" description="HTH tetR-type" evidence="3">
    <location>
        <begin position="13"/>
        <end position="60"/>
    </location>
</feature>
<dbReference type="InterPro" id="IPR050109">
    <property type="entry name" value="HTH-type_TetR-like_transc_reg"/>
</dbReference>
<dbReference type="PANTHER" id="PTHR30055">
    <property type="entry name" value="HTH-TYPE TRANSCRIPTIONAL REGULATOR RUTR"/>
    <property type="match status" value="1"/>
</dbReference>
<dbReference type="Gene3D" id="1.10.357.10">
    <property type="entry name" value="Tetracycline Repressor, domain 2"/>
    <property type="match status" value="1"/>
</dbReference>
<evidence type="ECO:0000256" key="1">
    <source>
        <dbReference type="ARBA" id="ARBA00023125"/>
    </source>
</evidence>